<dbReference type="RefSeq" id="WP_285569545.1">
    <property type="nucleotide sequence ID" value="NZ_BSTK01000003.1"/>
</dbReference>
<dbReference type="Pfam" id="PF05729">
    <property type="entry name" value="NACHT"/>
    <property type="match status" value="1"/>
</dbReference>
<evidence type="ECO:0000256" key="2">
    <source>
        <dbReference type="ARBA" id="ARBA00022840"/>
    </source>
</evidence>
<dbReference type="PANTHER" id="PTHR46844">
    <property type="entry name" value="SLR5058 PROTEIN"/>
    <property type="match status" value="1"/>
</dbReference>
<dbReference type="InterPro" id="IPR054547">
    <property type="entry name" value="NNH1"/>
</dbReference>
<reference evidence="4" key="1">
    <citation type="submission" date="2023-03" db="EMBL/GenBank/DDBJ databases">
        <title>Actinoallomurus iriomotensis NBRC 103684.</title>
        <authorList>
            <person name="Ichikawa N."/>
            <person name="Sato H."/>
            <person name="Tonouchi N."/>
        </authorList>
    </citation>
    <scope>NUCLEOTIDE SEQUENCE</scope>
    <source>
        <strain evidence="4">NBRC 103684</strain>
    </source>
</reference>
<dbReference type="EMBL" id="BSTK01000003">
    <property type="protein sequence ID" value="GLY84291.1"/>
    <property type="molecule type" value="Genomic_DNA"/>
</dbReference>
<dbReference type="InterPro" id="IPR032675">
    <property type="entry name" value="LRR_dom_sf"/>
</dbReference>
<name>A0A9W6VZW4_9ACTN</name>
<dbReference type="Proteomes" id="UP001165074">
    <property type="component" value="Unassembled WGS sequence"/>
</dbReference>
<dbReference type="SUPFAM" id="SSF52058">
    <property type="entry name" value="L domain-like"/>
    <property type="match status" value="1"/>
</dbReference>
<dbReference type="GO" id="GO:0005524">
    <property type="term" value="F:ATP binding"/>
    <property type="evidence" value="ECO:0007669"/>
    <property type="project" value="UniProtKB-KW"/>
</dbReference>
<evidence type="ECO:0000259" key="3">
    <source>
        <dbReference type="PROSITE" id="PS50837"/>
    </source>
</evidence>
<sequence>MTGLEVAAAAAGRTVARRAGREWLAARAAASDRGKDLTELIRVSFPDRFARRKVERQLADIADSVERRLTPLIEQEYGGLSDEDRAAALTEAERALGMIDLSDETLFAADADPVKLARRVRALVPAPAGQLGEAATRLYDVALDECCDCLVRIVLGLAEFTPRALAETLARLSDLGDRIAVALDRIPARSLDAPSGTQDDAEFERRYLEHLGRTLDEIELFGLRVENYRPRATLSVAYISLTATAEDRVRDDGGPLKMAALTGDRADREPSTAPAESMLARSSRTLLRGQAGSGKSTLLGWIAVTAARGAFTGDLRDWNGRVPFLIKLRSWSDGSLPRPEDLVAGPLGGLAPAGWAHRVLDTGRGILLIDGVDEVPYGRRETLRRWLRELLDVYPSVRTIITSRPAAADSRWLTGEGFRPVMLEPMTPDNLRELVRQWHEAVRHAGNLPCAPEDLPAYEGGLLARLEGGPHLRALATTPLLAAMLCALNLDRVTHLPRDRMGLYRAVLDLLLERRDVERGIRSHPGIVLEREQKERLLQELAWRLTVLGRTELSRTTALRRVEARAEAMPRVAATAEEILDYLIQRSGVIREPVPGRVDFVHRTVQEYLAARQAADDADIETLVAKAHLDQWRETVLMAAGHANGPLRRELLTGLLDRAEAEPRYGHRLRMLVAACLETIPDVPRESHDRVERCVSRLIPPRNAAEARRLASAGEEILRRLPESLEGLSEAQAVATVRTAWLVNGPRALEILSHYATDPRAKVQKELVTAWDYFEPHTYAERVLADAPLDGGGLAVENPRLLPALGALHHLTRLEVTTPSGVGLESVVGLPALTYVRAYGTPESLPLLTEHRGLERIWLQIDGALDDPSPFLSLPSLKELYAYPTRLTAGLEFVSELPPIEYLGLQGLEEISDFSSLTTQPSLTGLYLYGCRMLVDIGPLQELGGLRELILGQTDLDDGQLGEISDTHPKIGHLMLLGNERISDLARIAHLPLWRLGLFDCPQVTDLQPVSRLSALRALQLRGPCCADLSPLAHLPSLRTLGLQEMVDGLDLTPLAGLRGLTIDLFEGQRVAGLERLHRTTKVRWLAP</sequence>
<organism evidence="4 5">
    <name type="scientific">Actinoallomurus iriomotensis</name>
    <dbReference type="NCBI Taxonomy" id="478107"/>
    <lineage>
        <taxon>Bacteria</taxon>
        <taxon>Bacillati</taxon>
        <taxon>Actinomycetota</taxon>
        <taxon>Actinomycetes</taxon>
        <taxon>Streptosporangiales</taxon>
        <taxon>Thermomonosporaceae</taxon>
        <taxon>Actinoallomurus</taxon>
    </lineage>
</organism>
<proteinExistence type="predicted"/>
<dbReference type="PANTHER" id="PTHR46844:SF1">
    <property type="entry name" value="SLR5058 PROTEIN"/>
    <property type="match status" value="1"/>
</dbReference>
<comment type="caution">
    <text evidence="4">The sequence shown here is derived from an EMBL/GenBank/DDBJ whole genome shotgun (WGS) entry which is preliminary data.</text>
</comment>
<dbReference type="AlphaFoldDB" id="A0A9W6VZW4"/>
<dbReference type="InterPro" id="IPR007111">
    <property type="entry name" value="NACHT_NTPase"/>
</dbReference>
<evidence type="ECO:0000313" key="4">
    <source>
        <dbReference type="EMBL" id="GLY84291.1"/>
    </source>
</evidence>
<protein>
    <submittedName>
        <fullName evidence="4">ATP-binding protein</fullName>
    </submittedName>
</protein>
<dbReference type="Gene3D" id="3.40.50.300">
    <property type="entry name" value="P-loop containing nucleotide triphosphate hydrolases"/>
    <property type="match status" value="1"/>
</dbReference>
<dbReference type="Gene3D" id="3.80.10.10">
    <property type="entry name" value="Ribonuclease Inhibitor"/>
    <property type="match status" value="1"/>
</dbReference>
<evidence type="ECO:0000313" key="5">
    <source>
        <dbReference type="Proteomes" id="UP001165074"/>
    </source>
</evidence>
<dbReference type="SUPFAM" id="SSF52540">
    <property type="entry name" value="P-loop containing nucleoside triphosphate hydrolases"/>
    <property type="match status" value="1"/>
</dbReference>
<feature type="domain" description="NACHT" evidence="3">
    <location>
        <begin position="283"/>
        <end position="616"/>
    </location>
</feature>
<dbReference type="InterPro" id="IPR027417">
    <property type="entry name" value="P-loop_NTPase"/>
</dbReference>
<gene>
    <name evidence="4" type="ORF">Airi02_022200</name>
</gene>
<dbReference type="PROSITE" id="PS50837">
    <property type="entry name" value="NACHT"/>
    <property type="match status" value="1"/>
</dbReference>
<keyword evidence="1" id="KW-0547">Nucleotide-binding</keyword>
<dbReference type="Pfam" id="PF22733">
    <property type="entry name" value="NNH1"/>
    <property type="match status" value="1"/>
</dbReference>
<keyword evidence="2 4" id="KW-0067">ATP-binding</keyword>
<evidence type="ECO:0000256" key="1">
    <source>
        <dbReference type="ARBA" id="ARBA00022741"/>
    </source>
</evidence>
<keyword evidence="5" id="KW-1185">Reference proteome</keyword>
<accession>A0A9W6VZW4</accession>